<feature type="compositionally biased region" description="Basic and acidic residues" evidence="1">
    <location>
        <begin position="111"/>
        <end position="120"/>
    </location>
</feature>
<dbReference type="Proteomes" id="UP000250235">
    <property type="component" value="Unassembled WGS sequence"/>
</dbReference>
<feature type="compositionally biased region" description="Low complexity" evidence="1">
    <location>
        <begin position="136"/>
        <end position="148"/>
    </location>
</feature>
<feature type="compositionally biased region" description="Basic residues" evidence="1">
    <location>
        <begin position="181"/>
        <end position="208"/>
    </location>
</feature>
<dbReference type="EMBL" id="KV010305">
    <property type="protein sequence ID" value="KZV27762.1"/>
    <property type="molecule type" value="Genomic_DNA"/>
</dbReference>
<feature type="compositionally biased region" description="Basic and acidic residues" evidence="1">
    <location>
        <begin position="224"/>
        <end position="234"/>
    </location>
</feature>
<name>A0A2Z7B0C6_9LAMI</name>
<dbReference type="AlphaFoldDB" id="A0A2Z7B0C6"/>
<feature type="compositionally biased region" description="Pro residues" evidence="1">
    <location>
        <begin position="274"/>
        <end position="283"/>
    </location>
</feature>
<evidence type="ECO:0000256" key="1">
    <source>
        <dbReference type="SAM" id="MobiDB-lite"/>
    </source>
</evidence>
<evidence type="ECO:0000313" key="3">
    <source>
        <dbReference type="Proteomes" id="UP000250235"/>
    </source>
</evidence>
<gene>
    <name evidence="2" type="ORF">F511_32987</name>
</gene>
<keyword evidence="3" id="KW-1185">Reference proteome</keyword>
<organism evidence="2 3">
    <name type="scientific">Dorcoceras hygrometricum</name>
    <dbReference type="NCBI Taxonomy" id="472368"/>
    <lineage>
        <taxon>Eukaryota</taxon>
        <taxon>Viridiplantae</taxon>
        <taxon>Streptophyta</taxon>
        <taxon>Embryophyta</taxon>
        <taxon>Tracheophyta</taxon>
        <taxon>Spermatophyta</taxon>
        <taxon>Magnoliopsida</taxon>
        <taxon>eudicotyledons</taxon>
        <taxon>Gunneridae</taxon>
        <taxon>Pentapetalae</taxon>
        <taxon>asterids</taxon>
        <taxon>lamiids</taxon>
        <taxon>Lamiales</taxon>
        <taxon>Gesneriaceae</taxon>
        <taxon>Didymocarpoideae</taxon>
        <taxon>Trichosporeae</taxon>
        <taxon>Loxocarpinae</taxon>
        <taxon>Dorcoceras</taxon>
    </lineage>
</organism>
<proteinExistence type="predicted"/>
<feature type="region of interest" description="Disordered" evidence="1">
    <location>
        <begin position="44"/>
        <end position="288"/>
    </location>
</feature>
<accession>A0A2Z7B0C6</accession>
<protein>
    <submittedName>
        <fullName evidence="2">Uncharacterized protein</fullName>
    </submittedName>
</protein>
<reference evidence="2 3" key="1">
    <citation type="journal article" date="2015" name="Proc. Natl. Acad. Sci. U.S.A.">
        <title>The resurrection genome of Boea hygrometrica: A blueprint for survival of dehydration.</title>
        <authorList>
            <person name="Xiao L."/>
            <person name="Yang G."/>
            <person name="Zhang L."/>
            <person name="Yang X."/>
            <person name="Zhao S."/>
            <person name="Ji Z."/>
            <person name="Zhou Q."/>
            <person name="Hu M."/>
            <person name="Wang Y."/>
            <person name="Chen M."/>
            <person name="Xu Y."/>
            <person name="Jin H."/>
            <person name="Xiao X."/>
            <person name="Hu G."/>
            <person name="Bao F."/>
            <person name="Hu Y."/>
            <person name="Wan P."/>
            <person name="Li L."/>
            <person name="Deng X."/>
            <person name="Kuang T."/>
            <person name="Xiang C."/>
            <person name="Zhu J.K."/>
            <person name="Oliver M.J."/>
            <person name="He Y."/>
        </authorList>
    </citation>
    <scope>NUCLEOTIDE SEQUENCE [LARGE SCALE GENOMIC DNA]</scope>
    <source>
        <strain evidence="3">cv. XS01</strain>
    </source>
</reference>
<sequence length="335" mass="36440">MTVLPLNVGNHDLTPVDLCDPQWFRDTASRGPTTIVASESQFRTCPSDHDSIGYPRMSASGESSTTIHRLLHASGSHPIPPPDNPKPKNLKISKSTKTGPISNIGPKTSRAARDRPEQNPRKKSAVTTSPEHHRAAAATTKNARGAKATHGRDKRDAPLDIVRQGWRSAGHDIAGASPGGGRHHEKRARRKGHARPRQARRSSRHRAPRVALSRPATIAPIARLAHDKRRDIARPGRRSRAASARPGAVHRTAGARCSRPPPSSPKSRLRRRPPPPPPPPPPLIDRTCSNQFFEENPSVLISSGLLVQADEGVSLPIVDLIDESTAVYFEEPVFL</sequence>
<evidence type="ECO:0000313" key="2">
    <source>
        <dbReference type="EMBL" id="KZV27762.1"/>
    </source>
</evidence>